<feature type="repeat" description="WD" evidence="11">
    <location>
        <begin position="211"/>
        <end position="252"/>
    </location>
</feature>
<keyword evidence="9 10" id="KW-0472">Membrane</keyword>
<dbReference type="Proteomes" id="UP001172155">
    <property type="component" value="Unassembled WGS sequence"/>
</dbReference>
<dbReference type="EMBL" id="JAUKUD010000003">
    <property type="protein sequence ID" value="KAK0750482.1"/>
    <property type="molecule type" value="Genomic_DNA"/>
</dbReference>
<dbReference type="PANTHER" id="PTHR19876:SF1">
    <property type="entry name" value="COATOMER SUBUNIT ALPHA"/>
    <property type="match status" value="1"/>
</dbReference>
<evidence type="ECO:0000256" key="6">
    <source>
        <dbReference type="ARBA" id="ARBA00022892"/>
    </source>
</evidence>
<comment type="function">
    <text evidence="10">The coatomer is a cytosolic protein complex that binds to dilysine motifs and reversibly associates with Golgi non-clathrin-coated vesicles, which further mediate biosynthetic protein transport from the ER, via the Golgi up to the trans Golgi network.</text>
</comment>
<comment type="caution">
    <text evidence="16">The sequence shown here is derived from an EMBL/GenBank/DDBJ whole genome shotgun (WGS) entry which is preliminary data.</text>
</comment>
<keyword evidence="8 10" id="KW-0333">Golgi apparatus</keyword>
<accession>A0AA40K9K6</accession>
<dbReference type="PROSITE" id="PS00678">
    <property type="entry name" value="WD_REPEATS_1"/>
    <property type="match status" value="2"/>
</dbReference>
<dbReference type="Pfam" id="PF06957">
    <property type="entry name" value="COPI_C"/>
    <property type="match status" value="1"/>
</dbReference>
<evidence type="ECO:0000256" key="1">
    <source>
        <dbReference type="ARBA" id="ARBA00004255"/>
    </source>
</evidence>
<keyword evidence="2 10" id="KW-0813">Transport</keyword>
<feature type="domain" description="COPA/B TPR" evidence="15">
    <location>
        <begin position="627"/>
        <end position="790"/>
    </location>
</feature>
<dbReference type="InterPro" id="IPR001680">
    <property type="entry name" value="WD40_rpt"/>
</dbReference>
<dbReference type="GO" id="GO:0030126">
    <property type="term" value="C:COPI vesicle coat"/>
    <property type="evidence" value="ECO:0007669"/>
    <property type="project" value="UniProtKB-UniRule"/>
</dbReference>
<feature type="repeat" description="WD" evidence="11">
    <location>
        <begin position="137"/>
        <end position="178"/>
    </location>
</feature>
<dbReference type="InterPro" id="IPR006692">
    <property type="entry name" value="Beta-prop_COPA/B_2nd"/>
</dbReference>
<feature type="repeat" description="WD" evidence="11">
    <location>
        <begin position="95"/>
        <end position="136"/>
    </location>
</feature>
<keyword evidence="3 10" id="KW-0963">Cytoplasm</keyword>
<proteinExistence type="predicted"/>
<comment type="subunit">
    <text evidence="10">Oligomeric complex that consists of at least the alpha, beta, beta', gamma, delta, epsilon and zeta subunits.</text>
</comment>
<evidence type="ECO:0000256" key="11">
    <source>
        <dbReference type="PROSITE-ProRule" id="PRU00221"/>
    </source>
</evidence>
<dbReference type="InterPro" id="IPR019775">
    <property type="entry name" value="WD40_repeat_CS"/>
</dbReference>
<evidence type="ECO:0000256" key="5">
    <source>
        <dbReference type="ARBA" id="ARBA00022737"/>
    </source>
</evidence>
<dbReference type="InterPro" id="IPR015943">
    <property type="entry name" value="WD40/YVTN_repeat-like_dom_sf"/>
</dbReference>
<evidence type="ECO:0000259" key="14">
    <source>
        <dbReference type="Pfam" id="PF06957"/>
    </source>
</evidence>
<dbReference type="FunFam" id="2.130.10.10:FF:000022">
    <property type="entry name" value="Coatomer subunit alpha"/>
    <property type="match status" value="1"/>
</dbReference>
<dbReference type="CDD" id="cd00200">
    <property type="entry name" value="WD40"/>
    <property type="match status" value="1"/>
</dbReference>
<sequence>MQASSGMLTKFESKSSRAKGIAFHPKRPWILVALHSSTIQLWDYRMGTLIDRFEEHDGPVRGVDFHKTQPLFVSGGDDYKIKVWSYQTRRCLFTLNGHLDYIRTVFFHHELPWIVSASDDQTIRIWNWQNRSLLCTMTGHNHYAMCAQFHPKDDLVVSASLDQSVRVWDISGLRKKHSAPTSMSFEDQVARANANQTDMFGNTDAVVKFVLEGHDRGVNWVAFHPTMPLIVSAGDDRLIKLWRMSETKAWEVDTCRGHFQNANGCLFHPHQELILSAGEDKTIRVWDLNKRTAVNSFKRENDRFWVIAAHPEINLFAAGHDNGVMVFKLERERPASAVHQNQLFYITKDKHLQSYLVHSYDFQKDAESPTLLNLKKLGSPWVPPRTLSYNPAERSILVTTTADGGSYELVNLPRDGSGAVEPTEFKRGQGNSAIFVARNRFAVLNTATQTVDIKDLANSTTRSFKAPVGTTDIYFGGTGNLLIITPTAVHLYDIQQKKTTAELAVSGVKYVVWSNDNLYAALLSKHNVTIVTKTLEQVSTLHETIRIKSAAWDDAGVLLYSTLNHVKYTLLNGDNGIVRTLDQTVYLVRVKGRSVHCLDRSAKPKVLLIDPTEYRFKLALVKRNYEEMLHIIQNSSLVGQSIISYLQKKGYPEIALQFVQDPTTRFELAIECGNLEVAVEMAKQLDRPKLWTRLSAEALAHGNHGVVEMCYQKLKQFDKLSFLYLTTGDNAKLSRMAKIAEHRGDFTSRFQNNVYLGEVEDRIQMFKEIDLYPLAYITAKSHGLDEECQQILEASGLTEEQLTLPKLGAPLTPPKPVVPTYKANWPTKATSASVFERALTGQLEGLTLEDEPSAAAATGFGDEEEGEAGGKRTSNLVDVEEEEDAAGWDLGDDIVPEVEEGFVNVETAEAGGAGSSEAEMWARNSPLAVDHVAGGSFETAMQLLNRQVGAVSFAPLKPRFLEVYQASKTYLPAAAGLPPLVNYVRRTVEELDPRKVLPIIPRDLETLAANDLQRGYDSMKANRLEDGVRVFKGILHAVLVNAVGSESEVAEAKKLITSASEYAVAMSIELARRSLGPQDAVNKNPQLLKRSLELSGYFTIPKIEVPHRQLALLNAMNLAMRSKNYNSALSFANRILANGGAAKILESAKKTKAQCERNPHDAVEIEFDQFAEFEVCAASHTPIYSGTAFEECAFDGSKYHTKYKGGVCRVCEVCEIGKHGSGLKLFA</sequence>
<dbReference type="SUPFAM" id="SSF63829">
    <property type="entry name" value="Calcium-dependent phosphotriesterase"/>
    <property type="match status" value="2"/>
</dbReference>
<dbReference type="InterPro" id="IPR036322">
    <property type="entry name" value="WD40_repeat_dom_sf"/>
</dbReference>
<dbReference type="GO" id="GO:0000139">
    <property type="term" value="C:Golgi membrane"/>
    <property type="evidence" value="ECO:0007669"/>
    <property type="project" value="UniProtKB-SubCell"/>
</dbReference>
<dbReference type="FunFam" id="1.25.40.470:FF:000002">
    <property type="entry name" value="Coatomer subunit alpha"/>
    <property type="match status" value="1"/>
</dbReference>
<evidence type="ECO:0000259" key="15">
    <source>
        <dbReference type="Pfam" id="PF23953"/>
    </source>
</evidence>
<dbReference type="GO" id="GO:0006886">
    <property type="term" value="P:intracellular protein transport"/>
    <property type="evidence" value="ECO:0007669"/>
    <property type="project" value="UniProtKB-UniRule"/>
</dbReference>
<evidence type="ECO:0000256" key="4">
    <source>
        <dbReference type="ARBA" id="ARBA00022574"/>
    </source>
</evidence>
<dbReference type="InterPro" id="IPR050844">
    <property type="entry name" value="Coatomer_complex_subunit"/>
</dbReference>
<dbReference type="Gene3D" id="2.130.10.10">
    <property type="entry name" value="YVTN repeat-like/Quinoprotein amine dehydrogenase"/>
    <property type="match status" value="1"/>
</dbReference>
<dbReference type="InterPro" id="IPR056176">
    <property type="entry name" value="TPR_COPA_B"/>
</dbReference>
<dbReference type="SUPFAM" id="SSF50978">
    <property type="entry name" value="WD40 repeat-like"/>
    <property type="match status" value="1"/>
</dbReference>
<dbReference type="PANTHER" id="PTHR19876">
    <property type="entry name" value="COATOMER"/>
    <property type="match status" value="1"/>
</dbReference>
<evidence type="ECO:0000256" key="3">
    <source>
        <dbReference type="ARBA" id="ARBA00022490"/>
    </source>
</evidence>
<reference evidence="16" key="1">
    <citation type="submission" date="2023-06" db="EMBL/GenBank/DDBJ databases">
        <title>Genome-scale phylogeny and comparative genomics of the fungal order Sordariales.</title>
        <authorList>
            <consortium name="Lawrence Berkeley National Laboratory"/>
            <person name="Hensen N."/>
            <person name="Bonometti L."/>
            <person name="Westerberg I."/>
            <person name="Brannstrom I.O."/>
            <person name="Guillou S."/>
            <person name="Cros-Aarteil S."/>
            <person name="Calhoun S."/>
            <person name="Haridas S."/>
            <person name="Kuo A."/>
            <person name="Mondo S."/>
            <person name="Pangilinan J."/>
            <person name="Riley R."/>
            <person name="LaButti K."/>
            <person name="Andreopoulos B."/>
            <person name="Lipzen A."/>
            <person name="Chen C."/>
            <person name="Yanf M."/>
            <person name="Daum C."/>
            <person name="Ng V."/>
            <person name="Clum A."/>
            <person name="Steindorff A."/>
            <person name="Ohm R."/>
            <person name="Martin F."/>
            <person name="Silar P."/>
            <person name="Natvig D."/>
            <person name="Lalanne C."/>
            <person name="Gautier V."/>
            <person name="Ament-velasquez S.L."/>
            <person name="Kruys A."/>
            <person name="Hutchinson M.I."/>
            <person name="Powell A.J."/>
            <person name="Barry K."/>
            <person name="Miller A.N."/>
            <person name="Grigoriev I.V."/>
            <person name="Debuchy R."/>
            <person name="Gladieux P."/>
            <person name="Thoren M.H."/>
            <person name="Johannesson H."/>
        </authorList>
    </citation>
    <scope>NUCLEOTIDE SEQUENCE</scope>
    <source>
        <strain evidence="16">SMH3187-1</strain>
    </source>
</reference>
<dbReference type="Pfam" id="PF00400">
    <property type="entry name" value="WD40"/>
    <property type="match status" value="5"/>
</dbReference>
<feature type="repeat" description="WD" evidence="11">
    <location>
        <begin position="53"/>
        <end position="94"/>
    </location>
</feature>
<feature type="repeat" description="WD" evidence="11">
    <location>
        <begin position="255"/>
        <end position="296"/>
    </location>
</feature>
<name>A0AA40K9K6_9PEZI</name>
<dbReference type="PRINTS" id="PR00320">
    <property type="entry name" value="GPROTEINBRPT"/>
</dbReference>
<dbReference type="GO" id="GO:0006888">
    <property type="term" value="P:endoplasmic reticulum to Golgi vesicle-mediated transport"/>
    <property type="evidence" value="ECO:0007669"/>
    <property type="project" value="InterPro"/>
</dbReference>
<keyword evidence="7 10" id="KW-0653">Protein transport</keyword>
<dbReference type="GO" id="GO:0006891">
    <property type="term" value="P:intra-Golgi vesicle-mediated transport"/>
    <property type="evidence" value="ECO:0007669"/>
    <property type="project" value="TreeGrafter"/>
</dbReference>
<protein>
    <recommendedName>
        <fullName evidence="10">Coatomer subunit alpha</fullName>
    </recommendedName>
</protein>
<dbReference type="GO" id="GO:0006890">
    <property type="term" value="P:retrograde vesicle-mediated transport, Golgi to endoplasmic reticulum"/>
    <property type="evidence" value="ECO:0007669"/>
    <property type="project" value="TreeGrafter"/>
</dbReference>
<dbReference type="InterPro" id="IPR047312">
    <property type="entry name" value="Coatomer_alpha_WD-assoc_reg"/>
</dbReference>
<evidence type="ECO:0000256" key="2">
    <source>
        <dbReference type="ARBA" id="ARBA00022448"/>
    </source>
</evidence>
<keyword evidence="4 11" id="KW-0853">WD repeat</keyword>
<dbReference type="SMART" id="SM00320">
    <property type="entry name" value="WD40"/>
    <property type="match status" value="7"/>
</dbReference>
<dbReference type="Pfam" id="PF04053">
    <property type="entry name" value="B-prop_COPA_B_2nd"/>
    <property type="match status" value="1"/>
</dbReference>
<evidence type="ECO:0000313" key="17">
    <source>
        <dbReference type="Proteomes" id="UP001172155"/>
    </source>
</evidence>
<evidence type="ECO:0000313" key="16">
    <source>
        <dbReference type="EMBL" id="KAK0750482.1"/>
    </source>
</evidence>
<evidence type="ECO:0000256" key="7">
    <source>
        <dbReference type="ARBA" id="ARBA00022927"/>
    </source>
</evidence>
<dbReference type="PROSITE" id="PS50294">
    <property type="entry name" value="WD_REPEATS_REGION"/>
    <property type="match status" value="5"/>
</dbReference>
<keyword evidence="17" id="KW-1185">Reference proteome</keyword>
<evidence type="ECO:0000259" key="13">
    <source>
        <dbReference type="Pfam" id="PF04053"/>
    </source>
</evidence>
<keyword evidence="6 10" id="KW-0931">ER-Golgi transport</keyword>
<feature type="domain" description="COPA/B second beta-propeller" evidence="13">
    <location>
        <begin position="357"/>
        <end position="599"/>
    </location>
</feature>
<dbReference type="InterPro" id="IPR016391">
    <property type="entry name" value="Coatomer_asu"/>
</dbReference>
<dbReference type="AlphaFoldDB" id="A0AA40K9K6"/>
<dbReference type="InterPro" id="IPR010714">
    <property type="entry name" value="Coatomer_asu_C"/>
</dbReference>
<feature type="domain" description="Coatomer alpha subunit C-terminal" evidence="14">
    <location>
        <begin position="834"/>
        <end position="1225"/>
    </location>
</feature>
<evidence type="ECO:0000256" key="9">
    <source>
        <dbReference type="ARBA" id="ARBA00023136"/>
    </source>
</evidence>
<keyword evidence="5" id="KW-0677">Repeat</keyword>
<evidence type="ECO:0000256" key="10">
    <source>
        <dbReference type="PIRNR" id="PIRNR003354"/>
    </source>
</evidence>
<dbReference type="PIRSF" id="PIRSF003354">
    <property type="entry name" value="Coatomer_alpha_subunit"/>
    <property type="match status" value="1"/>
</dbReference>
<dbReference type="PROSITE" id="PS50082">
    <property type="entry name" value="WD_REPEATS_2"/>
    <property type="match status" value="5"/>
</dbReference>
<comment type="subcellular location">
    <subcellularLocation>
        <location evidence="10">Cytoplasm</location>
    </subcellularLocation>
    <subcellularLocation>
        <location evidence="1 10">Golgi apparatus membrane</location>
        <topology evidence="1 10">Peripheral membrane protein</topology>
        <orientation evidence="1">Cytoplasmic side</orientation>
    </subcellularLocation>
</comment>
<evidence type="ECO:0000256" key="8">
    <source>
        <dbReference type="ARBA" id="ARBA00023034"/>
    </source>
</evidence>
<gene>
    <name evidence="16" type="ORF">B0T18DRAFT_408995</name>
</gene>
<organism evidence="16 17">
    <name type="scientific">Schizothecium vesticola</name>
    <dbReference type="NCBI Taxonomy" id="314040"/>
    <lineage>
        <taxon>Eukaryota</taxon>
        <taxon>Fungi</taxon>
        <taxon>Dikarya</taxon>
        <taxon>Ascomycota</taxon>
        <taxon>Pezizomycotina</taxon>
        <taxon>Sordariomycetes</taxon>
        <taxon>Sordariomycetidae</taxon>
        <taxon>Sordariales</taxon>
        <taxon>Schizotheciaceae</taxon>
        <taxon>Schizothecium</taxon>
    </lineage>
</organism>
<evidence type="ECO:0000256" key="12">
    <source>
        <dbReference type="SAM" id="MobiDB-lite"/>
    </source>
</evidence>
<feature type="region of interest" description="Disordered" evidence="12">
    <location>
        <begin position="845"/>
        <end position="874"/>
    </location>
</feature>
<dbReference type="InterPro" id="IPR020472">
    <property type="entry name" value="WD40_PAC1"/>
</dbReference>
<dbReference type="GO" id="GO:0005198">
    <property type="term" value="F:structural molecule activity"/>
    <property type="evidence" value="ECO:0007669"/>
    <property type="project" value="InterPro"/>
</dbReference>
<dbReference type="Gene3D" id="1.25.40.470">
    <property type="match status" value="1"/>
</dbReference>
<dbReference type="Pfam" id="PF23953">
    <property type="entry name" value="TPR_COPA_B"/>
    <property type="match status" value="1"/>
</dbReference>
<dbReference type="CDD" id="cd22948">
    <property type="entry name" value="Coatomer_WDAD_alpha"/>
    <property type="match status" value="1"/>
</dbReference>